<accession>A0A9D3UKG9</accession>
<protein>
    <submittedName>
        <fullName evidence="2">Uncharacterized protein</fullName>
    </submittedName>
</protein>
<dbReference type="EMBL" id="JAIQCV010000011">
    <property type="protein sequence ID" value="KAH1046605.1"/>
    <property type="molecule type" value="Genomic_DNA"/>
</dbReference>
<dbReference type="Proteomes" id="UP000828251">
    <property type="component" value="Unassembled WGS sequence"/>
</dbReference>
<feature type="region of interest" description="Disordered" evidence="1">
    <location>
        <begin position="15"/>
        <end position="37"/>
    </location>
</feature>
<name>A0A9D3UKG9_9ROSI</name>
<evidence type="ECO:0000256" key="1">
    <source>
        <dbReference type="SAM" id="MobiDB-lite"/>
    </source>
</evidence>
<dbReference type="OrthoDB" id="10471175at2759"/>
<gene>
    <name evidence="2" type="ORF">J1N35_037389</name>
</gene>
<organism evidence="2 3">
    <name type="scientific">Gossypium stocksii</name>
    <dbReference type="NCBI Taxonomy" id="47602"/>
    <lineage>
        <taxon>Eukaryota</taxon>
        <taxon>Viridiplantae</taxon>
        <taxon>Streptophyta</taxon>
        <taxon>Embryophyta</taxon>
        <taxon>Tracheophyta</taxon>
        <taxon>Spermatophyta</taxon>
        <taxon>Magnoliopsida</taxon>
        <taxon>eudicotyledons</taxon>
        <taxon>Gunneridae</taxon>
        <taxon>Pentapetalae</taxon>
        <taxon>rosids</taxon>
        <taxon>malvids</taxon>
        <taxon>Malvales</taxon>
        <taxon>Malvaceae</taxon>
        <taxon>Malvoideae</taxon>
        <taxon>Gossypium</taxon>
    </lineage>
</organism>
<proteinExistence type="predicted"/>
<evidence type="ECO:0000313" key="3">
    <source>
        <dbReference type="Proteomes" id="UP000828251"/>
    </source>
</evidence>
<sequence length="63" mass="6983">MVKAKSFIDLDSKKDKFEFSKPKGTGNEEGGHKEEGQVKMVTMVVMGNYIMGSGSPTTNRRDQ</sequence>
<comment type="caution">
    <text evidence="2">The sequence shown here is derived from an EMBL/GenBank/DDBJ whole genome shotgun (WGS) entry which is preliminary data.</text>
</comment>
<dbReference type="AlphaFoldDB" id="A0A9D3UKG9"/>
<evidence type="ECO:0000313" key="2">
    <source>
        <dbReference type="EMBL" id="KAH1046605.1"/>
    </source>
</evidence>
<keyword evidence="3" id="KW-1185">Reference proteome</keyword>
<reference evidence="2 3" key="1">
    <citation type="journal article" date="2021" name="Plant Biotechnol. J.">
        <title>Multi-omics assisted identification of the key and species-specific regulatory components of drought-tolerant mechanisms in Gossypium stocksii.</title>
        <authorList>
            <person name="Yu D."/>
            <person name="Ke L."/>
            <person name="Zhang D."/>
            <person name="Wu Y."/>
            <person name="Sun Y."/>
            <person name="Mei J."/>
            <person name="Sun J."/>
            <person name="Sun Y."/>
        </authorList>
    </citation>
    <scope>NUCLEOTIDE SEQUENCE [LARGE SCALE GENOMIC DNA]</scope>
    <source>
        <strain evidence="3">cv. E1</strain>
        <tissue evidence="2">Leaf</tissue>
    </source>
</reference>